<dbReference type="Proteomes" id="UP000295192">
    <property type="component" value="Unassembled WGS sequence"/>
</dbReference>
<sequence>MRQARYSPAQELNRAYENAAPQYRLFVRHHDFATRTQLTQMAAEFEYEYENLNRTSHGPDGDDGDDIPNGGDRSNDGTRPVLPN</sequence>
<comment type="caution">
    <text evidence="2">The sequence shown here is derived from an EMBL/GenBank/DDBJ whole genome shotgun (WGS) entry which is preliminary data.</text>
</comment>
<keyword evidence="3" id="KW-1185">Reference proteome</keyword>
<evidence type="ECO:0000313" key="3">
    <source>
        <dbReference type="Proteomes" id="UP000295192"/>
    </source>
</evidence>
<dbReference type="EMBL" id="LSRL02003552">
    <property type="protein sequence ID" value="TDG38437.1"/>
    <property type="molecule type" value="Genomic_DNA"/>
</dbReference>
<name>A0A484AMZ1_DRONA</name>
<reference evidence="2 3" key="1">
    <citation type="journal article" date="2019" name="J. Hered.">
        <title>An Improved Genome Assembly for Drosophila navojoa, the Basal Species in the mojavensis Cluster.</title>
        <authorList>
            <person name="Vanderlinde T."/>
            <person name="Dupim E.G."/>
            <person name="Nazario-Yepiz N.O."/>
            <person name="Carvalho A.B."/>
        </authorList>
    </citation>
    <scope>NUCLEOTIDE SEQUENCE [LARGE SCALE GENOMIC DNA]</scope>
    <source>
        <strain evidence="2">Navoj_Jal97</strain>
        <tissue evidence="2">Whole organism</tissue>
    </source>
</reference>
<organism evidence="2 3">
    <name type="scientific">Drosophila navojoa</name>
    <name type="common">Fruit fly</name>
    <dbReference type="NCBI Taxonomy" id="7232"/>
    <lineage>
        <taxon>Eukaryota</taxon>
        <taxon>Metazoa</taxon>
        <taxon>Ecdysozoa</taxon>
        <taxon>Arthropoda</taxon>
        <taxon>Hexapoda</taxon>
        <taxon>Insecta</taxon>
        <taxon>Pterygota</taxon>
        <taxon>Neoptera</taxon>
        <taxon>Endopterygota</taxon>
        <taxon>Diptera</taxon>
        <taxon>Brachycera</taxon>
        <taxon>Muscomorpha</taxon>
        <taxon>Ephydroidea</taxon>
        <taxon>Drosophilidae</taxon>
        <taxon>Drosophila</taxon>
    </lineage>
</organism>
<gene>
    <name evidence="2" type="ORF">AWZ03_015141</name>
</gene>
<evidence type="ECO:0000256" key="1">
    <source>
        <dbReference type="SAM" id="MobiDB-lite"/>
    </source>
</evidence>
<evidence type="ECO:0000313" key="2">
    <source>
        <dbReference type="EMBL" id="TDG38437.1"/>
    </source>
</evidence>
<dbReference type="AlphaFoldDB" id="A0A484AMZ1"/>
<feature type="region of interest" description="Disordered" evidence="1">
    <location>
        <begin position="50"/>
        <end position="84"/>
    </location>
</feature>
<proteinExistence type="predicted"/>
<protein>
    <submittedName>
        <fullName evidence="2">Uncharacterized protein</fullName>
    </submittedName>
</protein>
<accession>A0A484AMZ1</accession>